<dbReference type="SUPFAM" id="SSF53067">
    <property type="entry name" value="Actin-like ATPase domain"/>
    <property type="match status" value="2"/>
</dbReference>
<keyword evidence="3" id="KW-1185">Reference proteome</keyword>
<gene>
    <name evidence="2" type="ORF">B0T14DRAFT_422206</name>
</gene>
<feature type="region of interest" description="Disordered" evidence="1">
    <location>
        <begin position="595"/>
        <end position="642"/>
    </location>
</feature>
<organism evidence="2 3">
    <name type="scientific">Immersiella caudata</name>
    <dbReference type="NCBI Taxonomy" id="314043"/>
    <lineage>
        <taxon>Eukaryota</taxon>
        <taxon>Fungi</taxon>
        <taxon>Dikarya</taxon>
        <taxon>Ascomycota</taxon>
        <taxon>Pezizomycotina</taxon>
        <taxon>Sordariomycetes</taxon>
        <taxon>Sordariomycetidae</taxon>
        <taxon>Sordariales</taxon>
        <taxon>Lasiosphaeriaceae</taxon>
        <taxon>Immersiella</taxon>
    </lineage>
</organism>
<dbReference type="PANTHER" id="PTHR14187:SF82">
    <property type="entry name" value="FAMILY CHAPERONE, PUTATIVE (AFU_ORTHOLOGUE AFUA_7G08575)-RELATED"/>
    <property type="match status" value="1"/>
</dbReference>
<evidence type="ECO:0000256" key="1">
    <source>
        <dbReference type="SAM" id="MobiDB-lite"/>
    </source>
</evidence>
<name>A0AA39X5N3_9PEZI</name>
<protein>
    <submittedName>
        <fullName evidence="2">Uncharacterized protein</fullName>
    </submittedName>
</protein>
<dbReference type="EMBL" id="JAULSU010000002">
    <property type="protein sequence ID" value="KAK0627759.1"/>
    <property type="molecule type" value="Genomic_DNA"/>
</dbReference>
<dbReference type="InterPro" id="IPR043129">
    <property type="entry name" value="ATPase_NBD"/>
</dbReference>
<reference evidence="2" key="1">
    <citation type="submission" date="2023-06" db="EMBL/GenBank/DDBJ databases">
        <title>Genome-scale phylogeny and comparative genomics of the fungal order Sordariales.</title>
        <authorList>
            <consortium name="Lawrence Berkeley National Laboratory"/>
            <person name="Hensen N."/>
            <person name="Bonometti L."/>
            <person name="Westerberg I."/>
            <person name="Brannstrom I.O."/>
            <person name="Guillou S."/>
            <person name="Cros-Aarteil S."/>
            <person name="Calhoun S."/>
            <person name="Haridas S."/>
            <person name="Kuo A."/>
            <person name="Mondo S."/>
            <person name="Pangilinan J."/>
            <person name="Riley R."/>
            <person name="Labutti K."/>
            <person name="Andreopoulos B."/>
            <person name="Lipzen A."/>
            <person name="Chen C."/>
            <person name="Yanf M."/>
            <person name="Daum C."/>
            <person name="Ng V."/>
            <person name="Clum A."/>
            <person name="Steindorff A."/>
            <person name="Ohm R."/>
            <person name="Martin F."/>
            <person name="Silar P."/>
            <person name="Natvig D."/>
            <person name="Lalanne C."/>
            <person name="Gautier V."/>
            <person name="Ament-Velasquez S.L."/>
            <person name="Kruys A."/>
            <person name="Hutchinson M.I."/>
            <person name="Powell A.J."/>
            <person name="Barry K."/>
            <person name="Miller A.N."/>
            <person name="Grigoriev I.V."/>
            <person name="Debuchy R."/>
            <person name="Gladieux P."/>
            <person name="Thoren M.H."/>
            <person name="Johannesson H."/>
        </authorList>
    </citation>
    <scope>NUCLEOTIDE SEQUENCE</scope>
    <source>
        <strain evidence="2">CBS 606.72</strain>
    </source>
</reference>
<dbReference type="Gene3D" id="3.30.420.40">
    <property type="match status" value="1"/>
</dbReference>
<feature type="compositionally biased region" description="Basic and acidic residues" evidence="1">
    <location>
        <begin position="620"/>
        <end position="633"/>
    </location>
</feature>
<proteinExistence type="predicted"/>
<dbReference type="CDD" id="cd10170">
    <property type="entry name" value="ASKHA_NBD_HSP70"/>
    <property type="match status" value="1"/>
</dbReference>
<evidence type="ECO:0000313" key="3">
    <source>
        <dbReference type="Proteomes" id="UP001175000"/>
    </source>
</evidence>
<sequence>MSESLGDSHTQHFDNVSSDTYPRYVICIDYGTTYTGAAWILAQGPNSKFSDIRVVRDWVGGIGAKVPSVLTYSSSSSQKWGYDVGNSAYVIRWTKLKLEVPTRLDALKSMKHTLQEADMLDFGPGKPQSDIPRHLIRTSADIVNDYLKEVLHQVRLDIENVRDSRSLEQFPVDVVITHPAVWDERGKNLTFRAATSALKAAFQNIKVRPGYLRLASEPEACAQYTLQAARAQNTVSEHQLRVGECFIVVDAGGGTVDLVSYRIDQLSPFKITKVTAVSGGPYGATKIDNCFLQEFLPQRLSPGAYRKLLNIGGARERYGRANHTVLKRGEQMMLDRFEVVKREFKGRAAAGQAGGSYILDLPPDIGQVDDPSRGIQGGQLFITSSDMEVMFQDCINGIKQLIEQQLVQVDRKRLTVRSIFLSGGFSHSEYLKKCVNDLASSWRFELLRGDECWTAVARGGVLLGLGLNCRVPPPVVQLPYNLGLVISKRFALYDHGPQQRYKDSLDGEERACDHIEWFAFKGDLIKHNEPTERTIKLVRKLAPSSSRAGRVTIIVSAADDDPRYFSPNLDSEFRSRGLTKARLCRSGYPNANRLSSFTPGGVDRLPPGHNSTARASASGADRDKPADPQDVRADPVAAGRVH</sequence>
<accession>A0AA39X5N3</accession>
<dbReference type="AlphaFoldDB" id="A0AA39X5N3"/>
<evidence type="ECO:0000313" key="2">
    <source>
        <dbReference type="EMBL" id="KAK0627759.1"/>
    </source>
</evidence>
<dbReference type="Proteomes" id="UP001175000">
    <property type="component" value="Unassembled WGS sequence"/>
</dbReference>
<comment type="caution">
    <text evidence="2">The sequence shown here is derived from an EMBL/GenBank/DDBJ whole genome shotgun (WGS) entry which is preliminary data.</text>
</comment>
<dbReference type="PANTHER" id="PTHR14187">
    <property type="entry name" value="ALPHA KINASE/ELONGATION FACTOR 2 KINASE"/>
    <property type="match status" value="1"/>
</dbReference>